<evidence type="ECO:0000313" key="2">
    <source>
        <dbReference type="EMBL" id="RWR11657.1"/>
    </source>
</evidence>
<sequence length="64" mass="7286">MLSIIRNHSFIVIFCIVSIIMGLLFIFNLAEEEQAPSMMGNQQNVYAEQAQNSQGLIIKEQELE</sequence>
<keyword evidence="1" id="KW-1133">Transmembrane helix</keyword>
<dbReference type="RefSeq" id="WP_120072398.1">
    <property type="nucleotide sequence ID" value="NZ_CP126113.1"/>
</dbReference>
<keyword evidence="3" id="KW-1185">Reference proteome</keyword>
<proteinExistence type="predicted"/>
<protein>
    <submittedName>
        <fullName evidence="2">Uncharacterized protein</fullName>
    </submittedName>
</protein>
<dbReference type="EMBL" id="QYTU02000015">
    <property type="protein sequence ID" value="RWR11657.1"/>
    <property type="molecule type" value="Genomic_DNA"/>
</dbReference>
<dbReference type="AlphaFoldDB" id="A0A443IU72"/>
<gene>
    <name evidence="2" type="ORF">D4N35_008340</name>
</gene>
<dbReference type="GeneID" id="56393494"/>
<name>A0A443IU72_9BACI</name>
<feature type="transmembrane region" description="Helical" evidence="1">
    <location>
        <begin position="9"/>
        <end position="30"/>
    </location>
</feature>
<dbReference type="Proteomes" id="UP000273811">
    <property type="component" value="Unassembled WGS sequence"/>
</dbReference>
<comment type="caution">
    <text evidence="2">The sequence shown here is derived from an EMBL/GenBank/DDBJ whole genome shotgun (WGS) entry which is preliminary data.</text>
</comment>
<organism evidence="2 3">
    <name type="scientific">Siminovitchia fortis</name>
    <dbReference type="NCBI Taxonomy" id="254758"/>
    <lineage>
        <taxon>Bacteria</taxon>
        <taxon>Bacillati</taxon>
        <taxon>Bacillota</taxon>
        <taxon>Bacilli</taxon>
        <taxon>Bacillales</taxon>
        <taxon>Bacillaceae</taxon>
        <taxon>Siminovitchia</taxon>
    </lineage>
</organism>
<accession>A0A443IU72</accession>
<keyword evidence="1" id="KW-0472">Membrane</keyword>
<evidence type="ECO:0000256" key="1">
    <source>
        <dbReference type="SAM" id="Phobius"/>
    </source>
</evidence>
<evidence type="ECO:0000313" key="3">
    <source>
        <dbReference type="Proteomes" id="UP000273811"/>
    </source>
</evidence>
<keyword evidence="1" id="KW-0812">Transmembrane</keyword>
<reference evidence="2" key="1">
    <citation type="submission" date="2018-12" db="EMBL/GenBank/DDBJ databases">
        <authorList>
            <person name="Sun L."/>
            <person name="Chen Z."/>
        </authorList>
    </citation>
    <scope>NUCLEOTIDE SEQUENCE [LARGE SCALE GENOMIC DNA]</scope>
    <source>
        <strain evidence="2">DSM 16012</strain>
    </source>
</reference>